<dbReference type="GO" id="GO:0005886">
    <property type="term" value="C:plasma membrane"/>
    <property type="evidence" value="ECO:0007669"/>
    <property type="project" value="TreeGrafter"/>
</dbReference>
<evidence type="ECO:0000313" key="8">
    <source>
        <dbReference type="EMBL" id="CDX01445.1"/>
    </source>
</evidence>
<evidence type="ECO:0000256" key="1">
    <source>
        <dbReference type="ARBA" id="ARBA00004141"/>
    </source>
</evidence>
<evidence type="ECO:0000256" key="3">
    <source>
        <dbReference type="ARBA" id="ARBA00022692"/>
    </source>
</evidence>
<dbReference type="PANTHER" id="PTHR38459">
    <property type="entry name" value="PROPHAGE BACTOPRENOL-LINKED GLUCOSE TRANSLOCASE HOMOLOG"/>
    <property type="match status" value="1"/>
</dbReference>
<dbReference type="PATRIC" id="fig|49338.4.peg.1676"/>
<dbReference type="PANTHER" id="PTHR38459:SF1">
    <property type="entry name" value="PROPHAGE BACTOPRENOL-LINKED GLUCOSE TRANSLOCASE HOMOLOG"/>
    <property type="match status" value="1"/>
</dbReference>
<keyword evidence="5 6" id="KW-0472">Membrane</keyword>
<keyword evidence="3 6" id="KW-0812">Transmembrane</keyword>
<name>A0A098AZA2_DESHA</name>
<feature type="transmembrane region" description="Helical" evidence="6">
    <location>
        <begin position="108"/>
        <end position="126"/>
    </location>
</feature>
<dbReference type="Pfam" id="PF04138">
    <property type="entry name" value="GtrA_DPMS_TM"/>
    <property type="match status" value="1"/>
</dbReference>
<gene>
    <name evidence="8" type="ORF">DPCES_1558</name>
</gene>
<reference evidence="8" key="1">
    <citation type="submission" date="2014-07" db="EMBL/GenBank/DDBJ databases">
        <authorList>
            <person name="Hornung V.Bastian."/>
        </authorList>
    </citation>
    <scope>NUCLEOTIDE SEQUENCE</scope>
    <source>
        <strain evidence="8">PCE-S</strain>
    </source>
</reference>
<evidence type="ECO:0000259" key="7">
    <source>
        <dbReference type="Pfam" id="PF04138"/>
    </source>
</evidence>
<evidence type="ECO:0000256" key="2">
    <source>
        <dbReference type="ARBA" id="ARBA00009399"/>
    </source>
</evidence>
<feature type="transmembrane region" description="Helical" evidence="6">
    <location>
        <begin position="41"/>
        <end position="63"/>
    </location>
</feature>
<dbReference type="GO" id="GO:0000271">
    <property type="term" value="P:polysaccharide biosynthetic process"/>
    <property type="evidence" value="ECO:0007669"/>
    <property type="project" value="InterPro"/>
</dbReference>
<feature type="transmembrane region" description="Helical" evidence="6">
    <location>
        <begin position="79"/>
        <end position="102"/>
    </location>
</feature>
<dbReference type="EMBL" id="LK996017">
    <property type="protein sequence ID" value="CDX01445.1"/>
    <property type="molecule type" value="Genomic_DNA"/>
</dbReference>
<feature type="domain" description="GtrA/DPMS transmembrane" evidence="7">
    <location>
        <begin position="18"/>
        <end position="131"/>
    </location>
</feature>
<comment type="subcellular location">
    <subcellularLocation>
        <location evidence="1">Membrane</location>
        <topology evidence="1">Multi-pass membrane protein</topology>
    </subcellularLocation>
</comment>
<evidence type="ECO:0000256" key="4">
    <source>
        <dbReference type="ARBA" id="ARBA00022989"/>
    </source>
</evidence>
<keyword evidence="4 6" id="KW-1133">Transmembrane helix</keyword>
<dbReference type="RefSeq" id="WP_018307303.1">
    <property type="nucleotide sequence ID" value="NZ_LK996017.1"/>
</dbReference>
<dbReference type="AlphaFoldDB" id="A0A098AZA2"/>
<accession>A0A098AZA2</accession>
<evidence type="ECO:0000256" key="5">
    <source>
        <dbReference type="ARBA" id="ARBA00023136"/>
    </source>
</evidence>
<dbReference type="InterPro" id="IPR051401">
    <property type="entry name" value="GtrA_CellWall_Glycosyl"/>
</dbReference>
<protein>
    <submittedName>
        <fullName evidence="8">GtrA-like protein</fullName>
    </submittedName>
</protein>
<evidence type="ECO:0000256" key="6">
    <source>
        <dbReference type="SAM" id="Phobius"/>
    </source>
</evidence>
<proteinExistence type="inferred from homology"/>
<organism evidence="8">
    <name type="scientific">Desulfitobacterium hafniense</name>
    <name type="common">Desulfitobacterium frappieri</name>
    <dbReference type="NCBI Taxonomy" id="49338"/>
    <lineage>
        <taxon>Bacteria</taxon>
        <taxon>Bacillati</taxon>
        <taxon>Bacillota</taxon>
        <taxon>Clostridia</taxon>
        <taxon>Eubacteriales</taxon>
        <taxon>Desulfitobacteriaceae</taxon>
        <taxon>Desulfitobacterium</taxon>
    </lineage>
</organism>
<dbReference type="InterPro" id="IPR007267">
    <property type="entry name" value="GtrA_DPMS_TM"/>
</dbReference>
<sequence>MNWNFRTEAGEGNIIFFKYVIVGGSTALLELLLFLGLRRGVGFDLASANILAMGIATGVNFLMNRNWSFRSSTRVSRSFVLYISLILFNMVFTTWLIALLVSWGVSDFWAKFMMMAAATLWNFALYRKVIFT</sequence>
<comment type="similarity">
    <text evidence="2">Belongs to the GtrA family.</text>
</comment>
<feature type="transmembrane region" description="Helical" evidence="6">
    <location>
        <begin position="12"/>
        <end position="35"/>
    </location>
</feature>